<evidence type="ECO:0000313" key="4">
    <source>
        <dbReference type="EMBL" id="OGM05541.1"/>
    </source>
</evidence>
<feature type="non-terminal residue" evidence="4">
    <location>
        <position position="1"/>
    </location>
</feature>
<sequence length="494" mass="54782">VMEGHIFTTKTRLFEELKQFIDITPARFGPVVEKMSHEGEIAVENEEQVYLQALHLSESRAAKNIVKIFQTPFRKLIFEVDAIISKIEATSKIKYSPLQLEAINTALNSKFMVLTGGPGTGKTTTIRGIIRAFKMIGLSVLQCAPTGRAAKKMEESTGETSKTIHRLLEFGAGGKGFLKGPEDPLDCDVLICDEVSMIDIILMHHLLKAVAPHTKVVLIGDINQLPSVGPGSVLKDIIGSKTVPVISLDRIFRQDEKSLIITNAHRINNGEMPLFPDKSDGGHADFYFIEKEDQASTAAAILKMVAERIPDKFALRPVDDIQVLCPMYRGECGVTSLNGVLQGALNKSTLELFHKTRAFKLGDKVMQNENDYKKNVFNGDIGKISDVRTQDRSLVIDFPQGQIEYEYNDLDSIELAYAITIHKSQGSEYPAVVIPVLTSHFIMLQRNLLYTAVTRAKMLVVLIGTKKAIHIALANNRVLDRNSNLKDKILAEVK</sequence>
<protein>
    <recommendedName>
        <fullName evidence="3">AAA+ ATPase domain-containing protein</fullName>
    </recommendedName>
</protein>
<evidence type="ECO:0000256" key="1">
    <source>
        <dbReference type="ARBA" id="ARBA00022741"/>
    </source>
</evidence>
<feature type="domain" description="AAA+ ATPase" evidence="3">
    <location>
        <begin position="108"/>
        <end position="223"/>
    </location>
</feature>
<dbReference type="SMART" id="SM00382">
    <property type="entry name" value="AAA"/>
    <property type="match status" value="1"/>
</dbReference>
<proteinExistence type="predicted"/>
<comment type="caution">
    <text evidence="4">The sequence shown here is derived from an EMBL/GenBank/DDBJ whole genome shotgun (WGS) entry which is preliminary data.</text>
</comment>
<dbReference type="Gene3D" id="2.30.30.940">
    <property type="match status" value="1"/>
</dbReference>
<dbReference type="Gene3D" id="3.40.50.300">
    <property type="entry name" value="P-loop containing nucleotide triphosphate hydrolases"/>
    <property type="match status" value="2"/>
</dbReference>
<evidence type="ECO:0000313" key="5">
    <source>
        <dbReference type="Proteomes" id="UP000178735"/>
    </source>
</evidence>
<name>A0A1F7WRX7_9BACT</name>
<dbReference type="STRING" id="1817813.A2008_02270"/>
<dbReference type="EMBL" id="MGFH01000110">
    <property type="protein sequence ID" value="OGM05541.1"/>
    <property type="molecule type" value="Genomic_DNA"/>
</dbReference>
<evidence type="ECO:0000259" key="3">
    <source>
        <dbReference type="SMART" id="SM00382"/>
    </source>
</evidence>
<gene>
    <name evidence="4" type="ORF">A2008_02270</name>
</gene>
<reference evidence="4 5" key="1">
    <citation type="journal article" date="2016" name="Nat. Commun.">
        <title>Thousands of microbial genomes shed light on interconnected biogeochemical processes in an aquifer system.</title>
        <authorList>
            <person name="Anantharaman K."/>
            <person name="Brown C.T."/>
            <person name="Hug L.A."/>
            <person name="Sharon I."/>
            <person name="Castelle C.J."/>
            <person name="Probst A.J."/>
            <person name="Thomas B.C."/>
            <person name="Singh A."/>
            <person name="Wilkins M.J."/>
            <person name="Karaoz U."/>
            <person name="Brodie E.L."/>
            <person name="Williams K.H."/>
            <person name="Hubbard S.S."/>
            <person name="Banfield J.F."/>
        </authorList>
    </citation>
    <scope>NUCLEOTIDE SEQUENCE [LARGE SCALE GENOMIC DNA]</scope>
</reference>
<keyword evidence="1" id="KW-0547">Nucleotide-binding</keyword>
<keyword evidence="2" id="KW-0067">ATP-binding</keyword>
<dbReference type="InterPro" id="IPR050534">
    <property type="entry name" value="Coronavir_polyprotein_1ab"/>
</dbReference>
<dbReference type="InterPro" id="IPR041451">
    <property type="entry name" value="RecD2_SH13"/>
</dbReference>
<dbReference type="Pfam" id="PF13538">
    <property type="entry name" value="UvrD_C_2"/>
    <property type="match status" value="1"/>
</dbReference>
<dbReference type="Pfam" id="PF13245">
    <property type="entry name" value="AAA_19"/>
    <property type="match status" value="1"/>
</dbReference>
<dbReference type="GO" id="GO:0017116">
    <property type="term" value="F:single-stranded DNA helicase activity"/>
    <property type="evidence" value="ECO:0007669"/>
    <property type="project" value="TreeGrafter"/>
</dbReference>
<evidence type="ECO:0000256" key="2">
    <source>
        <dbReference type="ARBA" id="ARBA00022840"/>
    </source>
</evidence>
<dbReference type="CDD" id="cd17933">
    <property type="entry name" value="DEXSc_RecD-like"/>
    <property type="match status" value="1"/>
</dbReference>
<dbReference type="AlphaFoldDB" id="A0A1F7WRX7"/>
<organism evidence="4 5">
    <name type="scientific">Candidatus Wallbacteria bacterium GWC2_49_35</name>
    <dbReference type="NCBI Taxonomy" id="1817813"/>
    <lineage>
        <taxon>Bacteria</taxon>
        <taxon>Candidatus Walliibacteriota</taxon>
    </lineage>
</organism>
<dbReference type="Proteomes" id="UP000178735">
    <property type="component" value="Unassembled WGS sequence"/>
</dbReference>
<dbReference type="CDD" id="cd18809">
    <property type="entry name" value="SF1_C_RecD"/>
    <property type="match status" value="1"/>
</dbReference>
<dbReference type="InterPro" id="IPR027785">
    <property type="entry name" value="UvrD-like_helicase_C"/>
</dbReference>
<dbReference type="GO" id="GO:0005524">
    <property type="term" value="F:ATP binding"/>
    <property type="evidence" value="ECO:0007669"/>
    <property type="project" value="UniProtKB-KW"/>
</dbReference>
<dbReference type="SUPFAM" id="SSF52540">
    <property type="entry name" value="P-loop containing nucleoside triphosphate hydrolases"/>
    <property type="match status" value="2"/>
</dbReference>
<dbReference type="PANTHER" id="PTHR43788:SF6">
    <property type="entry name" value="DNA HELICASE B"/>
    <property type="match status" value="1"/>
</dbReference>
<dbReference type="PANTHER" id="PTHR43788">
    <property type="entry name" value="DNA2/NAM7 HELICASE FAMILY MEMBER"/>
    <property type="match status" value="1"/>
</dbReference>
<dbReference type="Pfam" id="PF18335">
    <property type="entry name" value="SH3_13"/>
    <property type="match status" value="1"/>
</dbReference>
<accession>A0A1F7WRX7</accession>
<dbReference type="GO" id="GO:0006310">
    <property type="term" value="P:DNA recombination"/>
    <property type="evidence" value="ECO:0007669"/>
    <property type="project" value="TreeGrafter"/>
</dbReference>
<dbReference type="InterPro" id="IPR003593">
    <property type="entry name" value="AAA+_ATPase"/>
</dbReference>
<dbReference type="GO" id="GO:0009338">
    <property type="term" value="C:exodeoxyribonuclease V complex"/>
    <property type="evidence" value="ECO:0007669"/>
    <property type="project" value="TreeGrafter"/>
</dbReference>
<dbReference type="InterPro" id="IPR027417">
    <property type="entry name" value="P-loop_NTPase"/>
</dbReference>